<dbReference type="CDD" id="cd00268">
    <property type="entry name" value="DEADc"/>
    <property type="match status" value="1"/>
</dbReference>
<feature type="domain" description="Helicase ATP-binding" evidence="9">
    <location>
        <begin position="43"/>
        <end position="212"/>
    </location>
</feature>
<evidence type="ECO:0000313" key="12">
    <source>
        <dbReference type="EMBL" id="MBV6341115.1"/>
    </source>
</evidence>
<protein>
    <submittedName>
        <fullName evidence="12">DEAD/DEAH box helicase</fullName>
    </submittedName>
</protein>
<dbReference type="InterPro" id="IPR014001">
    <property type="entry name" value="Helicase_ATP-bd"/>
</dbReference>
<dbReference type="SMART" id="SM00490">
    <property type="entry name" value="HELICc"/>
    <property type="match status" value="1"/>
</dbReference>
<feature type="domain" description="Helicase C-terminal" evidence="10">
    <location>
        <begin position="224"/>
        <end position="386"/>
    </location>
</feature>
<evidence type="ECO:0000256" key="6">
    <source>
        <dbReference type="PROSITE-ProRule" id="PRU00552"/>
    </source>
</evidence>
<evidence type="ECO:0000259" key="11">
    <source>
        <dbReference type="PROSITE" id="PS51195"/>
    </source>
</evidence>
<feature type="short sequence motif" description="Q motif" evidence="6">
    <location>
        <begin position="12"/>
        <end position="40"/>
    </location>
</feature>
<dbReference type="SUPFAM" id="SSF52540">
    <property type="entry name" value="P-loop containing nucleoside triphosphate hydrolases"/>
    <property type="match status" value="1"/>
</dbReference>
<evidence type="ECO:0000256" key="2">
    <source>
        <dbReference type="ARBA" id="ARBA00022801"/>
    </source>
</evidence>
<dbReference type="EMBL" id="JABXWD010000074">
    <property type="protein sequence ID" value="MBV6341115.1"/>
    <property type="molecule type" value="Genomic_DNA"/>
</dbReference>
<gene>
    <name evidence="12" type="ORF">HWQ67_05910</name>
</gene>
<dbReference type="SMART" id="SM00487">
    <property type="entry name" value="DEXDc"/>
    <property type="match status" value="1"/>
</dbReference>
<dbReference type="GO" id="GO:0004386">
    <property type="term" value="F:helicase activity"/>
    <property type="evidence" value="ECO:0007669"/>
    <property type="project" value="UniProtKB-KW"/>
</dbReference>
<keyword evidence="4 7" id="KW-0067">ATP-binding</keyword>
<keyword evidence="1 7" id="KW-0547">Nucleotide-binding</keyword>
<feature type="region of interest" description="Disordered" evidence="8">
    <location>
        <begin position="453"/>
        <end position="475"/>
    </location>
</feature>
<keyword evidence="13" id="KW-1185">Reference proteome</keyword>
<evidence type="ECO:0000256" key="1">
    <source>
        <dbReference type="ARBA" id="ARBA00022741"/>
    </source>
</evidence>
<evidence type="ECO:0000313" key="13">
    <source>
        <dbReference type="Proteomes" id="UP001196980"/>
    </source>
</evidence>
<evidence type="ECO:0000259" key="10">
    <source>
        <dbReference type="PROSITE" id="PS51194"/>
    </source>
</evidence>
<proteinExistence type="inferred from homology"/>
<feature type="domain" description="DEAD-box RNA helicase Q" evidence="11">
    <location>
        <begin position="12"/>
        <end position="40"/>
    </location>
</feature>
<accession>A0ABS6RWW2</accession>
<dbReference type="PROSITE" id="PS51192">
    <property type="entry name" value="HELICASE_ATP_BIND_1"/>
    <property type="match status" value="1"/>
</dbReference>
<comment type="similarity">
    <text evidence="5 7">Belongs to the DEAD box helicase family.</text>
</comment>
<dbReference type="InterPro" id="IPR001650">
    <property type="entry name" value="Helicase_C-like"/>
</dbReference>
<dbReference type="InterPro" id="IPR014014">
    <property type="entry name" value="RNA_helicase_DEAD_Q_motif"/>
</dbReference>
<organism evidence="12 13">
    <name type="scientific">Candidatus Magnetobacterium casense</name>
    <dbReference type="NCBI Taxonomy" id="1455061"/>
    <lineage>
        <taxon>Bacteria</taxon>
        <taxon>Pseudomonadati</taxon>
        <taxon>Nitrospirota</taxon>
        <taxon>Thermodesulfovibrionia</taxon>
        <taxon>Thermodesulfovibrionales</taxon>
        <taxon>Candidatus Magnetobacteriaceae</taxon>
        <taxon>Candidatus Magnetobacterium</taxon>
    </lineage>
</organism>
<dbReference type="InterPro" id="IPR050079">
    <property type="entry name" value="DEAD_box_RNA_helicase"/>
</dbReference>
<dbReference type="CDD" id="cd18787">
    <property type="entry name" value="SF2_C_DEAD"/>
    <property type="match status" value="1"/>
</dbReference>
<dbReference type="Pfam" id="PF00270">
    <property type="entry name" value="DEAD"/>
    <property type="match status" value="1"/>
</dbReference>
<dbReference type="InterPro" id="IPR044742">
    <property type="entry name" value="DEAD/DEAH_RhlB"/>
</dbReference>
<evidence type="ECO:0000256" key="4">
    <source>
        <dbReference type="ARBA" id="ARBA00022840"/>
    </source>
</evidence>
<evidence type="ECO:0000256" key="8">
    <source>
        <dbReference type="SAM" id="MobiDB-lite"/>
    </source>
</evidence>
<keyword evidence="3 7" id="KW-0347">Helicase</keyword>
<keyword evidence="2 7" id="KW-0378">Hydrolase</keyword>
<sequence>MDMEQMEQEIKNEFEVFGFSKNILKGVIEAGYKVPSPIQEKAIPVILQGRDVIAQAQTGTGKTAAFGLPAMQMVNYTGEVEILVIIPTRELASQVSDELYRLGRFASIQTVAVYGGQSISRQVDLINRGAQVVTATPGRLLDHLRSKRLKGFNPSIVVLDEADEMLDMGFIEDIEAIFEYLPKRRQTLLFSATVPPVIARLARSILNDPVTIDVTPKDLATNADIEQRYYVIDEREREEALVRLIDTEAPPKALIFCRTKKETDLLSTTMISRGYSAKALHGDMEQFQRNTTMDNFKRGRIDMLIATDVAARGLDITDVSHVFNYHIPFDPGSYVHRIGRTGRAGKKGIAITLVTPLEFKELTRIMEFSGAPIIYEEVPTITQAKRRHQNTLVDNLTQRHICDESVEIIQRLSEDMDCTQIACKAVSMLLDKQKVAGPNRIGLSTREVERIMHKTTRPKAPRRAPSRIPARRKRF</sequence>
<evidence type="ECO:0000256" key="5">
    <source>
        <dbReference type="ARBA" id="ARBA00038437"/>
    </source>
</evidence>
<dbReference type="PROSITE" id="PS51194">
    <property type="entry name" value="HELICASE_CTER"/>
    <property type="match status" value="1"/>
</dbReference>
<dbReference type="PROSITE" id="PS51195">
    <property type="entry name" value="Q_MOTIF"/>
    <property type="match status" value="1"/>
</dbReference>
<evidence type="ECO:0000256" key="7">
    <source>
        <dbReference type="RuleBase" id="RU000492"/>
    </source>
</evidence>
<dbReference type="InterPro" id="IPR027417">
    <property type="entry name" value="P-loop_NTPase"/>
</dbReference>
<dbReference type="Proteomes" id="UP001196980">
    <property type="component" value="Unassembled WGS sequence"/>
</dbReference>
<dbReference type="InterPro" id="IPR000629">
    <property type="entry name" value="RNA-helicase_DEAD-box_CS"/>
</dbReference>
<dbReference type="PROSITE" id="PS00039">
    <property type="entry name" value="DEAD_ATP_HELICASE"/>
    <property type="match status" value="1"/>
</dbReference>
<comment type="caution">
    <text evidence="12">The sequence shown here is derived from an EMBL/GenBank/DDBJ whole genome shotgun (WGS) entry which is preliminary data.</text>
</comment>
<dbReference type="Gene3D" id="3.40.50.300">
    <property type="entry name" value="P-loop containing nucleotide triphosphate hydrolases"/>
    <property type="match status" value="2"/>
</dbReference>
<dbReference type="PANTHER" id="PTHR47959">
    <property type="entry name" value="ATP-DEPENDENT RNA HELICASE RHLE-RELATED"/>
    <property type="match status" value="1"/>
</dbReference>
<evidence type="ECO:0000259" key="9">
    <source>
        <dbReference type="PROSITE" id="PS51192"/>
    </source>
</evidence>
<evidence type="ECO:0000256" key="3">
    <source>
        <dbReference type="ARBA" id="ARBA00022806"/>
    </source>
</evidence>
<dbReference type="PANTHER" id="PTHR47959:SF1">
    <property type="entry name" value="ATP-DEPENDENT RNA HELICASE DBPA"/>
    <property type="match status" value="1"/>
</dbReference>
<reference evidence="12 13" key="1">
    <citation type="journal article" date="2020" name="J Geophys Res Biogeosci">
        <title>Magnetotaxis as an Adaptation to Enable Bacterial Shuttling of Microbial Sulfur and Sulfur Cycling Across Aquatic Oxic#Anoxic Interfaces.</title>
        <authorList>
            <person name="Li J."/>
            <person name="Liu P."/>
            <person name="Wang J."/>
            <person name="Roberts A.P."/>
            <person name="Pan Y."/>
        </authorList>
    </citation>
    <scope>NUCLEOTIDE SEQUENCE [LARGE SCALE GENOMIC DNA]</scope>
    <source>
        <strain evidence="12 13">MYR-1_YQ</strain>
    </source>
</reference>
<dbReference type="InterPro" id="IPR011545">
    <property type="entry name" value="DEAD/DEAH_box_helicase_dom"/>
</dbReference>
<dbReference type="Pfam" id="PF00271">
    <property type="entry name" value="Helicase_C"/>
    <property type="match status" value="1"/>
</dbReference>
<name>A0ABS6RWW2_9BACT</name>